<protein>
    <submittedName>
        <fullName evidence="3">Uncharacterized protein</fullName>
    </submittedName>
</protein>
<reference evidence="3 4" key="1">
    <citation type="submission" date="2019-03" db="EMBL/GenBank/DDBJ databases">
        <title>Sequencing the genomes of 1000 actinobacteria strains.</title>
        <authorList>
            <person name="Klenk H.-P."/>
        </authorList>
    </citation>
    <scope>NUCLEOTIDE SEQUENCE [LARGE SCALE GENOMIC DNA]</scope>
    <source>
        <strain evidence="3 4">DSM 44969</strain>
    </source>
</reference>
<feature type="chain" id="PRO_5020638813" evidence="2">
    <location>
        <begin position="36"/>
        <end position="555"/>
    </location>
</feature>
<organism evidence="3 4">
    <name type="scientific">Pseudonocardia endophytica</name>
    <dbReference type="NCBI Taxonomy" id="401976"/>
    <lineage>
        <taxon>Bacteria</taxon>
        <taxon>Bacillati</taxon>
        <taxon>Actinomycetota</taxon>
        <taxon>Actinomycetes</taxon>
        <taxon>Pseudonocardiales</taxon>
        <taxon>Pseudonocardiaceae</taxon>
        <taxon>Pseudonocardia</taxon>
    </lineage>
</organism>
<feature type="compositionally biased region" description="Basic and acidic residues" evidence="1">
    <location>
        <begin position="512"/>
        <end position="522"/>
    </location>
</feature>
<dbReference type="EMBL" id="SMFZ01000001">
    <property type="protein sequence ID" value="TCK26812.1"/>
    <property type="molecule type" value="Genomic_DNA"/>
</dbReference>
<evidence type="ECO:0000313" key="4">
    <source>
        <dbReference type="Proteomes" id="UP000295560"/>
    </source>
</evidence>
<evidence type="ECO:0000256" key="2">
    <source>
        <dbReference type="SAM" id="SignalP"/>
    </source>
</evidence>
<name>A0A4R1I9B0_PSEEN</name>
<sequence>MGNRTRRPFRRTMAMVVAPLLVVGAAVAAAGTAGAEPEHADPLGILGPAVPSGAAELAGLAPLPTASLPEAGSLVDEILSVSGRLGVGQDRATVQRDVDDANLSPESSGALAGLVAQLGLCNGDTTALLGRTSHADLMDGTAQPDPASAAALRACAVTLRGAMEAARPALTDTGDAKPLRIWPLLAFSPGETDDTYVEDYMLTVDQGGNDTYLNNQGGNQIDVKRSVTNPLARYHEPARGCRQTYPDSLSGRVLKGPDGSRVPSFDGPECVPAAALLWDMDGDDTYGVREAPEFPDDLCSSDPAVRRFATIGSGVEGVGMLVDEAGNDRYTGRTGTMGSGHLGGVGLLEDRDGDDHYLAMRNAQGLGLLVGVGILHDDAGDDDYDYYMPGPLDPDAEFQTDGSGGVIDDSGLGSELHASPNDEDKVGGRCDNLPRSLQGVGIFVAPALGLLVDSAGDDTYRAAGYRNQEEGLPTQAVPGLIRFAHGSQGSGFLGGIGAMLDLAGTGDRYLREEGQPADDRHNGQVLGPKPDLSLEKEGSLTNGEPLDLSLFVDTE</sequence>
<comment type="caution">
    <text evidence="3">The sequence shown here is derived from an EMBL/GenBank/DDBJ whole genome shotgun (WGS) entry which is preliminary data.</text>
</comment>
<feature type="signal peptide" evidence="2">
    <location>
        <begin position="1"/>
        <end position="35"/>
    </location>
</feature>
<feature type="region of interest" description="Disordered" evidence="1">
    <location>
        <begin position="512"/>
        <end position="555"/>
    </location>
</feature>
<gene>
    <name evidence="3" type="ORF">EV378_2657</name>
</gene>
<dbReference type="RefSeq" id="WP_132424609.1">
    <property type="nucleotide sequence ID" value="NZ_SMFZ01000001.1"/>
</dbReference>
<dbReference type="OrthoDB" id="9758917at2"/>
<keyword evidence="4" id="KW-1185">Reference proteome</keyword>
<proteinExistence type="predicted"/>
<evidence type="ECO:0000313" key="3">
    <source>
        <dbReference type="EMBL" id="TCK26812.1"/>
    </source>
</evidence>
<keyword evidence="2" id="KW-0732">Signal</keyword>
<evidence type="ECO:0000256" key="1">
    <source>
        <dbReference type="SAM" id="MobiDB-lite"/>
    </source>
</evidence>
<accession>A0A4R1I9B0</accession>
<dbReference type="Proteomes" id="UP000295560">
    <property type="component" value="Unassembled WGS sequence"/>
</dbReference>
<dbReference type="AlphaFoldDB" id="A0A4R1I9B0"/>